<dbReference type="Proteomes" id="UP001596267">
    <property type="component" value="Unassembled WGS sequence"/>
</dbReference>
<comment type="caution">
    <text evidence="1">The sequence shown here is derived from an EMBL/GenBank/DDBJ whole genome shotgun (WGS) entry which is preliminary data.</text>
</comment>
<organism evidence="1 2">
    <name type="scientific">Sporolactobacillus kofuensis</name>
    <dbReference type="NCBI Taxonomy" id="269672"/>
    <lineage>
        <taxon>Bacteria</taxon>
        <taxon>Bacillati</taxon>
        <taxon>Bacillota</taxon>
        <taxon>Bacilli</taxon>
        <taxon>Bacillales</taxon>
        <taxon>Sporolactobacillaceae</taxon>
        <taxon>Sporolactobacillus</taxon>
    </lineage>
</organism>
<keyword evidence="2" id="KW-1185">Reference proteome</keyword>
<protein>
    <submittedName>
        <fullName evidence="1">Uncharacterized protein</fullName>
    </submittedName>
</protein>
<accession>A0ABW1WG20</accession>
<gene>
    <name evidence="1" type="ORF">ACFP7A_11055</name>
</gene>
<dbReference type="RefSeq" id="WP_253076801.1">
    <property type="nucleotide sequence ID" value="NZ_JAMXWN010000011.1"/>
</dbReference>
<evidence type="ECO:0000313" key="1">
    <source>
        <dbReference type="EMBL" id="MFC6387144.1"/>
    </source>
</evidence>
<name>A0ABW1WG20_9BACL</name>
<evidence type="ECO:0000313" key="2">
    <source>
        <dbReference type="Proteomes" id="UP001596267"/>
    </source>
</evidence>
<dbReference type="EMBL" id="JBHSTQ010000011">
    <property type="protein sequence ID" value="MFC6387144.1"/>
    <property type="molecule type" value="Genomic_DNA"/>
</dbReference>
<sequence length="250" mass="29839">MKNIFPISNKFIYDLAAKRIYLRKMDLKLTYYNIAGYENKIDYETAEKRTGYDYKLINKIATGNFKGRNNRYLLTETYTDLLVDKLKFSKHEMLWGNDDEIRMYSVELFECLIRDCINEDVNFTDNIFSLLSNFGKESSEVTPEKIDRLLKMHYDNQYTVRDQFIRLFADFTHNKYYSENYVENGGVLESIKEIKPVTIFNDNAYLTFKKLPESIDRFVQTEFSSLLMNIFLKQNRNDQVCKMKNLKLKL</sequence>
<proteinExistence type="predicted"/>
<reference evidence="2" key="1">
    <citation type="journal article" date="2019" name="Int. J. Syst. Evol. Microbiol.">
        <title>The Global Catalogue of Microorganisms (GCM) 10K type strain sequencing project: providing services to taxonomists for standard genome sequencing and annotation.</title>
        <authorList>
            <consortium name="The Broad Institute Genomics Platform"/>
            <consortium name="The Broad Institute Genome Sequencing Center for Infectious Disease"/>
            <person name="Wu L."/>
            <person name="Ma J."/>
        </authorList>
    </citation>
    <scope>NUCLEOTIDE SEQUENCE [LARGE SCALE GENOMIC DNA]</scope>
    <source>
        <strain evidence="2">CCUG 42001</strain>
    </source>
</reference>